<dbReference type="PATRIC" id="fig|857265.3.peg.4318"/>
<feature type="transmembrane region" description="Helical" evidence="14">
    <location>
        <begin position="181"/>
        <end position="199"/>
    </location>
</feature>
<dbReference type="InterPro" id="IPR004772">
    <property type="entry name" value="TrkH"/>
</dbReference>
<organism evidence="15 16">
    <name type="scientific">Amantichitinum ursilacus</name>
    <dbReference type="NCBI Taxonomy" id="857265"/>
    <lineage>
        <taxon>Bacteria</taxon>
        <taxon>Pseudomonadati</taxon>
        <taxon>Pseudomonadota</taxon>
        <taxon>Betaproteobacteria</taxon>
        <taxon>Neisseriales</taxon>
        <taxon>Chitinibacteraceae</taxon>
        <taxon>Amantichitinum</taxon>
    </lineage>
</organism>
<feature type="binding site" evidence="13">
    <location>
        <position position="219"/>
    </location>
    <ligand>
        <name>K(+)</name>
        <dbReference type="ChEBI" id="CHEBI:29103"/>
    </ligand>
</feature>
<feature type="transmembrane region" description="Helical" evidence="14">
    <location>
        <begin position="36"/>
        <end position="58"/>
    </location>
</feature>
<keyword evidence="11 12" id="KW-0472">Membrane</keyword>
<evidence type="ECO:0000313" key="15">
    <source>
        <dbReference type="EMBL" id="KPC49431.1"/>
    </source>
</evidence>
<gene>
    <name evidence="15" type="primary">trkH</name>
    <name evidence="15" type="ORF">WG78_21095</name>
</gene>
<feature type="transmembrane region" description="Helical" evidence="14">
    <location>
        <begin position="9"/>
        <end position="30"/>
    </location>
</feature>
<dbReference type="OrthoDB" id="9810952at2"/>
<feature type="binding site" evidence="13">
    <location>
        <position position="111"/>
    </location>
    <ligand>
        <name>K(+)</name>
        <dbReference type="ChEBI" id="CHEBI:29103"/>
    </ligand>
</feature>
<keyword evidence="10 12" id="KW-0406">Ion transport</keyword>
<dbReference type="GO" id="GO:0015379">
    <property type="term" value="F:potassium:chloride symporter activity"/>
    <property type="evidence" value="ECO:0007669"/>
    <property type="project" value="InterPro"/>
</dbReference>
<dbReference type="AlphaFoldDB" id="A0A0N0XFW6"/>
<evidence type="ECO:0000313" key="16">
    <source>
        <dbReference type="Proteomes" id="UP000037939"/>
    </source>
</evidence>
<feature type="binding site" evidence="13">
    <location>
        <position position="220"/>
    </location>
    <ligand>
        <name>K(+)</name>
        <dbReference type="ChEBI" id="CHEBI:29103"/>
    </ligand>
</feature>
<feature type="transmembrane region" description="Helical" evidence="14">
    <location>
        <begin position="70"/>
        <end position="91"/>
    </location>
</feature>
<accession>A0A0N0XFW6</accession>
<sequence length="484" mass="52575">MRFLPTLHILARIALLFSLTLLAPIGVAWFNHDQGFMPFVHALALLAGSSIALMAVTLPFRRELAARDGFLLVTGLWVLLPLAACVPLMLYSTQLPFTYAYFEGMSGLTTTGSTVIRDLDSLPLSLNLWRHMLNWIGGMGIIVLAVAILPLLGIGGMQLFKAETPGPIKDTRLKPRIRETARNLWLVYAGLTIVCMLLLKSAGMSWFDAVCHAMAAISLGGLSTHSTNVGYFDSPAIEGILIIFMLLGATNFATHYLALSRRSLLAYWRDGELRAMLGVLLAAALGLSAYLEWQGTYPDYLTALRHVAFNLVSIGTACGFATQDFGSWPIFVPLLMLLLSCFICCAGSVGGGIKMFRALILIKEAGRQFTTLLHPNAVRPMRVNGMAVPTPVIFSVLGFIALYFICVVVFTFALLLSGLDFLTSFSAVIASINNAGPGLGEIGPSGNFAIFTQPQIWVCTAAMLIGRLEIFSVLILLTPQFWRS</sequence>
<feature type="transmembrane region" description="Helical" evidence="14">
    <location>
        <begin position="135"/>
        <end position="160"/>
    </location>
</feature>
<dbReference type="PANTHER" id="PTHR32024">
    <property type="entry name" value="TRK SYSTEM POTASSIUM UPTAKE PROTEIN TRKG-RELATED"/>
    <property type="match status" value="1"/>
</dbReference>
<feature type="transmembrane region" description="Helical" evidence="14">
    <location>
        <begin position="330"/>
        <end position="353"/>
    </location>
</feature>
<feature type="binding site" evidence="13">
    <location>
        <position position="110"/>
    </location>
    <ligand>
        <name>K(+)</name>
        <dbReference type="ChEBI" id="CHEBI:29103"/>
    </ligand>
</feature>
<dbReference type="Pfam" id="PF02386">
    <property type="entry name" value="TrkH"/>
    <property type="match status" value="2"/>
</dbReference>
<comment type="function">
    <text evidence="12">Low-affinity potassium transport system. Interacts with Trk system potassium uptake protein TrkA.</text>
</comment>
<dbReference type="GO" id="GO:0046872">
    <property type="term" value="F:metal ion binding"/>
    <property type="evidence" value="ECO:0007669"/>
    <property type="project" value="UniProtKB-KW"/>
</dbReference>
<keyword evidence="13" id="KW-0479">Metal-binding</keyword>
<feature type="transmembrane region" description="Helical" evidence="14">
    <location>
        <begin position="271"/>
        <end position="291"/>
    </location>
</feature>
<comment type="caution">
    <text evidence="15">The sequence shown here is derived from an EMBL/GenBank/DDBJ whole genome shotgun (WGS) entry which is preliminary data.</text>
</comment>
<evidence type="ECO:0000256" key="2">
    <source>
        <dbReference type="ARBA" id="ARBA00009137"/>
    </source>
</evidence>
<evidence type="ECO:0000256" key="9">
    <source>
        <dbReference type="ARBA" id="ARBA00022989"/>
    </source>
</evidence>
<dbReference type="STRING" id="857265.WG78_21095"/>
<evidence type="ECO:0000256" key="11">
    <source>
        <dbReference type="ARBA" id="ARBA00023136"/>
    </source>
</evidence>
<feature type="binding site" evidence="13">
    <location>
        <position position="434"/>
    </location>
    <ligand>
        <name>K(+)</name>
        <dbReference type="ChEBI" id="CHEBI:29103"/>
    </ligand>
</feature>
<evidence type="ECO:0000256" key="8">
    <source>
        <dbReference type="ARBA" id="ARBA00022958"/>
    </source>
</evidence>
<reference evidence="15 16" key="1">
    <citation type="submission" date="2015-07" db="EMBL/GenBank/DDBJ databases">
        <title>Draft genome sequence of the Amantichitinum ursilacus IGB-41, a new chitin-degrading bacterium.</title>
        <authorList>
            <person name="Kirstahler P."/>
            <person name="Guenther M."/>
            <person name="Grumaz C."/>
            <person name="Rupp S."/>
            <person name="Zibek S."/>
            <person name="Sohn K."/>
        </authorList>
    </citation>
    <scope>NUCLEOTIDE SEQUENCE [LARGE SCALE GENOMIC DNA]</scope>
    <source>
        <strain evidence="15 16">IGB-41</strain>
    </source>
</reference>
<evidence type="ECO:0000256" key="14">
    <source>
        <dbReference type="SAM" id="Phobius"/>
    </source>
</evidence>
<evidence type="ECO:0000256" key="5">
    <source>
        <dbReference type="ARBA" id="ARBA00022519"/>
    </source>
</evidence>
<dbReference type="RefSeq" id="WP_053939777.1">
    <property type="nucleotide sequence ID" value="NZ_LAQT01000037.1"/>
</dbReference>
<feature type="transmembrane region" description="Helical" evidence="14">
    <location>
        <begin position="239"/>
        <end position="259"/>
    </location>
</feature>
<comment type="similarity">
    <text evidence="2 12">Belongs to the TrkH potassium transport family.</text>
</comment>
<proteinExistence type="inferred from homology"/>
<keyword evidence="6 12" id="KW-0633">Potassium transport</keyword>
<evidence type="ECO:0000256" key="10">
    <source>
        <dbReference type="ARBA" id="ARBA00023065"/>
    </source>
</evidence>
<keyword evidence="8 12" id="KW-0630">Potassium</keyword>
<keyword evidence="16" id="KW-1185">Reference proteome</keyword>
<dbReference type="EMBL" id="LAQT01000037">
    <property type="protein sequence ID" value="KPC49431.1"/>
    <property type="molecule type" value="Genomic_DNA"/>
</dbReference>
<comment type="subcellular location">
    <subcellularLocation>
        <location evidence="1 12">Cell inner membrane</location>
        <topology evidence="1 12">Multi-pass membrane protein</topology>
    </subcellularLocation>
</comment>
<dbReference type="PANTHER" id="PTHR32024:SF2">
    <property type="entry name" value="TRK SYSTEM POTASSIUM UPTAKE PROTEIN TRKG-RELATED"/>
    <property type="match status" value="1"/>
</dbReference>
<evidence type="ECO:0000256" key="3">
    <source>
        <dbReference type="ARBA" id="ARBA00022448"/>
    </source>
</evidence>
<name>A0A0N0XFW6_9NEIS</name>
<keyword evidence="5 12" id="KW-0997">Cell inner membrane</keyword>
<feature type="transmembrane region" description="Helical" evidence="14">
    <location>
        <begin position="455"/>
        <end position="477"/>
    </location>
</feature>
<feature type="transmembrane region" description="Helical" evidence="14">
    <location>
        <begin position="392"/>
        <end position="416"/>
    </location>
</feature>
<dbReference type="InterPro" id="IPR003445">
    <property type="entry name" value="Cat_transpt"/>
</dbReference>
<protein>
    <recommendedName>
        <fullName evidence="12">Trk system potassium uptake protein</fullName>
    </recommendedName>
</protein>
<evidence type="ECO:0000256" key="1">
    <source>
        <dbReference type="ARBA" id="ARBA00004429"/>
    </source>
</evidence>
<dbReference type="PIRSF" id="PIRSF006247">
    <property type="entry name" value="TrkH"/>
    <property type="match status" value="1"/>
</dbReference>
<keyword evidence="4 12" id="KW-1003">Cell membrane</keyword>
<evidence type="ECO:0000256" key="12">
    <source>
        <dbReference type="PIRNR" id="PIRNR006247"/>
    </source>
</evidence>
<evidence type="ECO:0000256" key="7">
    <source>
        <dbReference type="ARBA" id="ARBA00022692"/>
    </source>
</evidence>
<evidence type="ECO:0000256" key="13">
    <source>
        <dbReference type="PIRSR" id="PIRSR006247-1"/>
    </source>
</evidence>
<evidence type="ECO:0000256" key="4">
    <source>
        <dbReference type="ARBA" id="ARBA00022475"/>
    </source>
</evidence>
<dbReference type="GO" id="GO:0005886">
    <property type="term" value="C:plasma membrane"/>
    <property type="evidence" value="ECO:0007669"/>
    <property type="project" value="UniProtKB-SubCell"/>
</dbReference>
<evidence type="ECO:0000256" key="6">
    <source>
        <dbReference type="ARBA" id="ARBA00022538"/>
    </source>
</evidence>
<keyword evidence="9 14" id="KW-1133">Transmembrane helix</keyword>
<keyword evidence="3 12" id="KW-0813">Transport</keyword>
<keyword evidence="7 14" id="KW-0812">Transmembrane</keyword>
<dbReference type="Proteomes" id="UP000037939">
    <property type="component" value="Unassembled WGS sequence"/>
</dbReference>